<keyword evidence="6" id="KW-0256">Endoplasmic reticulum</keyword>
<dbReference type="Gene3D" id="3.40.50.300">
    <property type="entry name" value="P-loop containing nucleotide triphosphate hydrolases"/>
    <property type="match status" value="1"/>
</dbReference>
<dbReference type="Proteomes" id="UP000007819">
    <property type="component" value="Chromosome A1"/>
</dbReference>
<dbReference type="OMA" id="MNGVKVT"/>
<dbReference type="CDD" id="cd04105">
    <property type="entry name" value="SR_beta"/>
    <property type="match status" value="1"/>
</dbReference>
<proteinExistence type="inferred from homology"/>
<reference evidence="13" key="1">
    <citation type="submission" date="2010-06" db="EMBL/GenBank/DDBJ databases">
        <authorList>
            <person name="Jiang H."/>
            <person name="Abraham K."/>
            <person name="Ali S."/>
            <person name="Alsbrooks S.L."/>
            <person name="Anim B.N."/>
            <person name="Anosike U.S."/>
            <person name="Attaway T."/>
            <person name="Bandaranaike D.P."/>
            <person name="Battles P.K."/>
            <person name="Bell S.N."/>
            <person name="Bell A.V."/>
            <person name="Beltran B."/>
            <person name="Bickham C."/>
            <person name="Bustamante Y."/>
            <person name="Caleb T."/>
            <person name="Canada A."/>
            <person name="Cardenas V."/>
            <person name="Carter K."/>
            <person name="Chacko J."/>
            <person name="Chandrabose M.N."/>
            <person name="Chavez D."/>
            <person name="Chavez A."/>
            <person name="Chen L."/>
            <person name="Chu H.-S."/>
            <person name="Claassen K.J."/>
            <person name="Cockrell R."/>
            <person name="Collins M."/>
            <person name="Cooper J.A."/>
            <person name="Cree A."/>
            <person name="Curry S.M."/>
            <person name="Da Y."/>
            <person name="Dao M.D."/>
            <person name="Das B."/>
            <person name="Davila M.-L."/>
            <person name="Davy-Carroll L."/>
            <person name="Denson S."/>
            <person name="Dinh H."/>
            <person name="Ebong V.E."/>
            <person name="Edwards J.R."/>
            <person name="Egan A."/>
            <person name="El-Daye J."/>
            <person name="Escobedo L."/>
            <person name="Fernandez S."/>
            <person name="Fernando P.R."/>
            <person name="Flagg N."/>
            <person name="Forbes L.D."/>
            <person name="Fowler R.G."/>
            <person name="Fu Q."/>
            <person name="Gabisi R.A."/>
            <person name="Ganer J."/>
            <person name="Garbino Pronczuk A."/>
            <person name="Garcia R.M."/>
            <person name="Garner T."/>
            <person name="Garrett T.E."/>
            <person name="Gonzalez D.A."/>
            <person name="Hamid H."/>
            <person name="Hawkins E.S."/>
            <person name="Hirani K."/>
            <person name="Hogues M.E."/>
            <person name="Hollins B."/>
            <person name="Hsiao C.-H."/>
            <person name="Jabil R."/>
            <person name="James M.L."/>
            <person name="Jhangiani S.N."/>
            <person name="Johnson B."/>
            <person name="Johnson Q."/>
            <person name="Joshi V."/>
            <person name="Kalu J.B."/>
            <person name="Kam C."/>
            <person name="Kashfia A."/>
            <person name="Keebler J."/>
            <person name="Kisamo H."/>
            <person name="Kovar C.L."/>
            <person name="Lago L.A."/>
            <person name="Lai C.-Y."/>
            <person name="Laidlaw J."/>
            <person name="Lara F."/>
            <person name="Le T.-K."/>
            <person name="Lee S.L."/>
            <person name="Legall F.H."/>
            <person name="Lemon S.J."/>
            <person name="Lewis L.R."/>
            <person name="Li B."/>
            <person name="Liu Y."/>
            <person name="Liu Y.-S."/>
            <person name="Lopez J."/>
            <person name="Lozado R.J."/>
            <person name="Lu J."/>
            <person name="Madu R.C."/>
            <person name="Maheshwari M."/>
            <person name="Maheshwari R."/>
            <person name="Malloy K."/>
            <person name="Martinez E."/>
            <person name="Mathew T."/>
            <person name="Mercado I.C."/>
            <person name="Mercado C."/>
            <person name="Meyer B."/>
            <person name="Montgomery K."/>
            <person name="Morgan M.B."/>
            <person name="Munidasa M."/>
            <person name="Nazareth L.V."/>
            <person name="Nelson J."/>
            <person name="Ng B.M."/>
            <person name="Nguyen N.B."/>
            <person name="Nguyen P.Q."/>
            <person name="Nguyen T."/>
            <person name="Obregon M."/>
            <person name="Okwuonu G.O."/>
            <person name="Onwere C.G."/>
            <person name="Orozco G."/>
            <person name="Parra A."/>
            <person name="Patel S."/>
            <person name="Patil S."/>
            <person name="Perez A."/>
            <person name="Perez Y."/>
            <person name="Pham C."/>
            <person name="Primus E.L."/>
            <person name="Pu L.-L."/>
            <person name="Puazo M."/>
            <person name="Qin X."/>
            <person name="Quiroz J.B."/>
            <person name="Reese J."/>
            <person name="Richards S."/>
            <person name="Rives C.M."/>
            <person name="Robberts R."/>
            <person name="Ruiz S.J."/>
            <person name="Ruiz M.J."/>
            <person name="Santibanez J."/>
            <person name="Schneider B.W."/>
            <person name="Sisson I."/>
            <person name="Smith M."/>
            <person name="Sodergren E."/>
            <person name="Song X.-Z."/>
            <person name="Song B.B."/>
            <person name="Summersgill H."/>
            <person name="Thelus R."/>
            <person name="Thornton R.D."/>
            <person name="Trejos Z.Y."/>
            <person name="Usmani K."/>
            <person name="Vattathil S."/>
            <person name="Villasana D."/>
            <person name="Walker D.L."/>
            <person name="Wang S."/>
            <person name="Wang K."/>
            <person name="White C.S."/>
            <person name="Williams A.C."/>
            <person name="Williamson J."/>
            <person name="Wilson K."/>
            <person name="Woghiren I.O."/>
            <person name="Woodworth J.R."/>
            <person name="Worley K.C."/>
            <person name="Wright R.A."/>
            <person name="Wu W."/>
            <person name="Young L."/>
            <person name="Zhang L."/>
            <person name="Zhang J."/>
            <person name="Zhu Y."/>
            <person name="Muzny D.M."/>
            <person name="Weinstock G."/>
            <person name="Gibbs R.A."/>
        </authorList>
    </citation>
    <scope>NUCLEOTIDE SEQUENCE [LARGE SCALE GENOMIC DNA]</scope>
    <source>
        <strain evidence="13">LSR1</strain>
    </source>
</reference>
<evidence type="ECO:0000256" key="11">
    <source>
        <dbReference type="SAM" id="Phobius"/>
    </source>
</evidence>
<dbReference type="KEGG" id="api:100165738"/>
<dbReference type="AlphaFoldDB" id="A0A8R2A514"/>
<keyword evidence="13" id="KW-1185">Reference proteome</keyword>
<organism evidence="12 13">
    <name type="scientific">Acyrthosiphon pisum</name>
    <name type="common">Pea aphid</name>
    <dbReference type="NCBI Taxonomy" id="7029"/>
    <lineage>
        <taxon>Eukaryota</taxon>
        <taxon>Metazoa</taxon>
        <taxon>Ecdysozoa</taxon>
        <taxon>Arthropoda</taxon>
        <taxon>Hexapoda</taxon>
        <taxon>Insecta</taxon>
        <taxon>Pterygota</taxon>
        <taxon>Neoptera</taxon>
        <taxon>Paraneoptera</taxon>
        <taxon>Hemiptera</taxon>
        <taxon>Sternorrhyncha</taxon>
        <taxon>Aphidomorpha</taxon>
        <taxon>Aphidoidea</taxon>
        <taxon>Aphididae</taxon>
        <taxon>Macrosiphini</taxon>
        <taxon>Acyrthosiphon</taxon>
    </lineage>
</organism>
<evidence type="ECO:0000256" key="2">
    <source>
        <dbReference type="ARBA" id="ARBA00005619"/>
    </source>
</evidence>
<keyword evidence="5" id="KW-0547">Nucleotide-binding</keyword>
<dbReference type="InterPro" id="IPR019009">
    <property type="entry name" value="SRP_receptor_beta_su"/>
</dbReference>
<dbReference type="GO" id="GO:0005789">
    <property type="term" value="C:endoplasmic reticulum membrane"/>
    <property type="evidence" value="ECO:0007669"/>
    <property type="project" value="UniProtKB-SubCell"/>
</dbReference>
<keyword evidence="8" id="KW-0342">GTP-binding</keyword>
<dbReference type="CTD" id="47283"/>
<sequence length="241" mass="27369">MSLNVAKTPGNDYFLTRELLVALLVLLLTIVLFVLWKKSSKTNRDVLLVGLCDSGKTALFSHLLYNKPVQSFTSQVENIGEFKSKKNLLRIVDIPGHERVFTKYWDAYKISCKGVMFVVDSETVQTDICDVAELLYRILTDVTIQTNKTKIIILCNKQDKVLAKGSEVIKTLLEKELDTLRLTKSNQLESIDGKKNKTLLGKKKKHFEFSHCQMAVEFAEVISSSQDIVLEPIKDWLEGIQ</sequence>
<reference evidence="12" key="2">
    <citation type="submission" date="2022-06" db="UniProtKB">
        <authorList>
            <consortium name="EnsemblMetazoa"/>
        </authorList>
    </citation>
    <scope>IDENTIFICATION</scope>
</reference>
<dbReference type="SUPFAM" id="SSF52540">
    <property type="entry name" value="P-loop containing nucleoside triphosphate hydrolases"/>
    <property type="match status" value="1"/>
</dbReference>
<dbReference type="OrthoDB" id="41266at2759"/>
<evidence type="ECO:0000256" key="5">
    <source>
        <dbReference type="ARBA" id="ARBA00022741"/>
    </source>
</evidence>
<dbReference type="Pfam" id="PF09439">
    <property type="entry name" value="SRPRB"/>
    <property type="match status" value="1"/>
</dbReference>
<dbReference type="GeneID" id="100165738"/>
<evidence type="ECO:0000256" key="3">
    <source>
        <dbReference type="ARBA" id="ARBA00020256"/>
    </source>
</evidence>
<evidence type="ECO:0000256" key="9">
    <source>
        <dbReference type="ARBA" id="ARBA00023136"/>
    </source>
</evidence>
<feature type="transmembrane region" description="Helical" evidence="11">
    <location>
        <begin position="19"/>
        <end position="36"/>
    </location>
</feature>
<protein>
    <recommendedName>
        <fullName evidence="3">Signal recognition particle receptor subunit beta</fullName>
    </recommendedName>
</protein>
<evidence type="ECO:0000313" key="12">
    <source>
        <dbReference type="EnsemblMetazoa" id="XP_001944151.1"/>
    </source>
</evidence>
<dbReference type="EnsemblMetazoa" id="XM_001944116.5">
    <property type="protein sequence ID" value="XP_001944151.1"/>
    <property type="gene ID" value="LOC100165738"/>
</dbReference>
<accession>A0A8R2A514</accession>
<dbReference type="RefSeq" id="XP_001944151.1">
    <property type="nucleotide sequence ID" value="XM_001944116.4"/>
</dbReference>
<evidence type="ECO:0000256" key="4">
    <source>
        <dbReference type="ARBA" id="ARBA00022692"/>
    </source>
</evidence>
<dbReference type="InterPro" id="IPR042292">
    <property type="entry name" value="ARL15"/>
</dbReference>
<keyword evidence="7 11" id="KW-1133">Transmembrane helix</keyword>
<dbReference type="PANTHER" id="PTHR46693:SF1">
    <property type="entry name" value="ADP-RIBOSYLATION FACTOR-LIKE PROTEIN 15"/>
    <property type="match status" value="1"/>
</dbReference>
<evidence type="ECO:0000313" key="13">
    <source>
        <dbReference type="Proteomes" id="UP000007819"/>
    </source>
</evidence>
<keyword evidence="10" id="KW-0675">Receptor</keyword>
<comment type="similarity">
    <text evidence="2">Belongs to the SRP receptor beta subunit family.</text>
</comment>
<dbReference type="GO" id="GO:0005525">
    <property type="term" value="F:GTP binding"/>
    <property type="evidence" value="ECO:0007669"/>
    <property type="project" value="UniProtKB-KW"/>
</dbReference>
<dbReference type="PANTHER" id="PTHR46693">
    <property type="entry name" value="ADP-RIBOSYLATION FACTOR-LIKE PROTEIN 15"/>
    <property type="match status" value="1"/>
</dbReference>
<evidence type="ECO:0000256" key="7">
    <source>
        <dbReference type="ARBA" id="ARBA00022989"/>
    </source>
</evidence>
<dbReference type="InterPro" id="IPR027417">
    <property type="entry name" value="P-loop_NTPase"/>
</dbReference>
<comment type="subcellular location">
    <subcellularLocation>
        <location evidence="1">Endoplasmic reticulum membrane</location>
        <topology evidence="1">Single-pass membrane protein</topology>
    </subcellularLocation>
</comment>
<evidence type="ECO:0000256" key="10">
    <source>
        <dbReference type="ARBA" id="ARBA00023170"/>
    </source>
</evidence>
<keyword evidence="9 11" id="KW-0472">Membrane</keyword>
<name>A0A8R2A514_ACYPI</name>
<evidence type="ECO:0000256" key="1">
    <source>
        <dbReference type="ARBA" id="ARBA00004389"/>
    </source>
</evidence>
<evidence type="ECO:0000256" key="8">
    <source>
        <dbReference type="ARBA" id="ARBA00023134"/>
    </source>
</evidence>
<keyword evidence="4 11" id="KW-0812">Transmembrane</keyword>
<evidence type="ECO:0000256" key="6">
    <source>
        <dbReference type="ARBA" id="ARBA00022824"/>
    </source>
</evidence>